<dbReference type="AlphaFoldDB" id="A0AAD1Y0Q5"/>
<organism evidence="1 2">
    <name type="scientific">Euplotes crassus</name>
    <dbReference type="NCBI Taxonomy" id="5936"/>
    <lineage>
        <taxon>Eukaryota</taxon>
        <taxon>Sar</taxon>
        <taxon>Alveolata</taxon>
        <taxon>Ciliophora</taxon>
        <taxon>Intramacronucleata</taxon>
        <taxon>Spirotrichea</taxon>
        <taxon>Hypotrichia</taxon>
        <taxon>Euplotida</taxon>
        <taxon>Euplotidae</taxon>
        <taxon>Moneuplotes</taxon>
    </lineage>
</organism>
<keyword evidence="2" id="KW-1185">Reference proteome</keyword>
<sequence length="100" mass="11984">MQENSAEEIFWSGPYCLWLIMNLSKPRYIFILANLDCVKYFRIVLQNIAMLRKFYKGAEPILIRPRISLLCRYLLHHLSWRHSEFSSLPYKHISPLSLKI</sequence>
<evidence type="ECO:0000313" key="1">
    <source>
        <dbReference type="EMBL" id="CAI2382650.1"/>
    </source>
</evidence>
<dbReference type="EMBL" id="CAMPGE010024833">
    <property type="protein sequence ID" value="CAI2382650.1"/>
    <property type="molecule type" value="Genomic_DNA"/>
</dbReference>
<accession>A0AAD1Y0Q5</accession>
<comment type="caution">
    <text evidence="1">The sequence shown here is derived from an EMBL/GenBank/DDBJ whole genome shotgun (WGS) entry which is preliminary data.</text>
</comment>
<proteinExistence type="predicted"/>
<evidence type="ECO:0000313" key="2">
    <source>
        <dbReference type="Proteomes" id="UP001295684"/>
    </source>
</evidence>
<dbReference type="Proteomes" id="UP001295684">
    <property type="component" value="Unassembled WGS sequence"/>
</dbReference>
<reference evidence="1" key="1">
    <citation type="submission" date="2023-07" db="EMBL/GenBank/DDBJ databases">
        <authorList>
            <consortium name="AG Swart"/>
            <person name="Singh M."/>
            <person name="Singh A."/>
            <person name="Seah K."/>
            <person name="Emmerich C."/>
        </authorList>
    </citation>
    <scope>NUCLEOTIDE SEQUENCE</scope>
    <source>
        <strain evidence="1">DP1</strain>
    </source>
</reference>
<name>A0AAD1Y0Q5_EUPCR</name>
<protein>
    <submittedName>
        <fullName evidence="1">Uncharacterized protein</fullName>
    </submittedName>
</protein>
<gene>
    <name evidence="1" type="ORF">ECRASSUSDP1_LOCUS24129</name>
</gene>